<gene>
    <name evidence="1" type="ORF">LCGC14_1677650</name>
</gene>
<reference evidence="1" key="1">
    <citation type="journal article" date="2015" name="Nature">
        <title>Complex archaea that bridge the gap between prokaryotes and eukaryotes.</title>
        <authorList>
            <person name="Spang A."/>
            <person name="Saw J.H."/>
            <person name="Jorgensen S.L."/>
            <person name="Zaremba-Niedzwiedzka K."/>
            <person name="Martijn J."/>
            <person name="Lind A.E."/>
            <person name="van Eijk R."/>
            <person name="Schleper C."/>
            <person name="Guy L."/>
            <person name="Ettema T.J."/>
        </authorList>
    </citation>
    <scope>NUCLEOTIDE SEQUENCE</scope>
</reference>
<organism evidence="1">
    <name type="scientific">marine sediment metagenome</name>
    <dbReference type="NCBI Taxonomy" id="412755"/>
    <lineage>
        <taxon>unclassified sequences</taxon>
        <taxon>metagenomes</taxon>
        <taxon>ecological metagenomes</taxon>
    </lineage>
</organism>
<name>A0A0F9HQ16_9ZZZZ</name>
<dbReference type="EMBL" id="LAZR01014496">
    <property type="protein sequence ID" value="KKM17247.1"/>
    <property type="molecule type" value="Genomic_DNA"/>
</dbReference>
<comment type="caution">
    <text evidence="1">The sequence shown here is derived from an EMBL/GenBank/DDBJ whole genome shotgun (WGS) entry which is preliminary data.</text>
</comment>
<dbReference type="AlphaFoldDB" id="A0A0F9HQ16"/>
<accession>A0A0F9HQ16</accession>
<sequence>MKKIKTKLKTFTKYMPGHRNQKKYDYKVTHIYHIYEDNDGKIYELDLGNVIEVHKEDL</sequence>
<proteinExistence type="predicted"/>
<evidence type="ECO:0000313" key="1">
    <source>
        <dbReference type="EMBL" id="KKM17247.1"/>
    </source>
</evidence>
<protein>
    <submittedName>
        <fullName evidence="1">Uncharacterized protein</fullName>
    </submittedName>
</protein>